<organism evidence="1 2">
    <name type="scientific">Striga asiatica</name>
    <name type="common">Asiatic witchweed</name>
    <name type="synonym">Buchnera asiatica</name>
    <dbReference type="NCBI Taxonomy" id="4170"/>
    <lineage>
        <taxon>Eukaryota</taxon>
        <taxon>Viridiplantae</taxon>
        <taxon>Streptophyta</taxon>
        <taxon>Embryophyta</taxon>
        <taxon>Tracheophyta</taxon>
        <taxon>Spermatophyta</taxon>
        <taxon>Magnoliopsida</taxon>
        <taxon>eudicotyledons</taxon>
        <taxon>Gunneridae</taxon>
        <taxon>Pentapetalae</taxon>
        <taxon>asterids</taxon>
        <taxon>lamiids</taxon>
        <taxon>Lamiales</taxon>
        <taxon>Orobanchaceae</taxon>
        <taxon>Buchnereae</taxon>
        <taxon>Striga</taxon>
    </lineage>
</organism>
<keyword evidence="2" id="KW-1185">Reference proteome</keyword>
<evidence type="ECO:0000313" key="2">
    <source>
        <dbReference type="Proteomes" id="UP000325081"/>
    </source>
</evidence>
<dbReference type="AlphaFoldDB" id="A0A5A7PZD6"/>
<gene>
    <name evidence="1" type="ORF">STAS_14735</name>
</gene>
<comment type="caution">
    <text evidence="1">The sequence shown here is derived from an EMBL/GenBank/DDBJ whole genome shotgun (WGS) entry which is preliminary data.</text>
</comment>
<evidence type="ECO:0000313" key="1">
    <source>
        <dbReference type="EMBL" id="GER38259.1"/>
    </source>
</evidence>
<feature type="non-terminal residue" evidence="1">
    <location>
        <position position="1"/>
    </location>
</feature>
<proteinExistence type="predicted"/>
<protein>
    <submittedName>
        <fullName evidence="1">Brain-derived neurotrophic factor</fullName>
    </submittedName>
</protein>
<reference evidence="2" key="1">
    <citation type="journal article" date="2019" name="Curr. Biol.">
        <title>Genome Sequence of Striga asiatica Provides Insight into the Evolution of Plant Parasitism.</title>
        <authorList>
            <person name="Yoshida S."/>
            <person name="Kim S."/>
            <person name="Wafula E.K."/>
            <person name="Tanskanen J."/>
            <person name="Kim Y.M."/>
            <person name="Honaas L."/>
            <person name="Yang Z."/>
            <person name="Spallek T."/>
            <person name="Conn C.E."/>
            <person name="Ichihashi Y."/>
            <person name="Cheong K."/>
            <person name="Cui S."/>
            <person name="Der J.P."/>
            <person name="Gundlach H."/>
            <person name="Jiao Y."/>
            <person name="Hori C."/>
            <person name="Ishida J.K."/>
            <person name="Kasahara H."/>
            <person name="Kiba T."/>
            <person name="Kim M.S."/>
            <person name="Koo N."/>
            <person name="Laohavisit A."/>
            <person name="Lee Y.H."/>
            <person name="Lumba S."/>
            <person name="McCourt P."/>
            <person name="Mortimer J.C."/>
            <person name="Mutuku J.M."/>
            <person name="Nomura T."/>
            <person name="Sasaki-Sekimoto Y."/>
            <person name="Seto Y."/>
            <person name="Wang Y."/>
            <person name="Wakatake T."/>
            <person name="Sakakibara H."/>
            <person name="Demura T."/>
            <person name="Yamaguchi S."/>
            <person name="Yoneyama K."/>
            <person name="Manabe R.I."/>
            <person name="Nelson D.C."/>
            <person name="Schulman A.H."/>
            <person name="Timko M.P."/>
            <person name="dePamphilis C.W."/>
            <person name="Choi D."/>
            <person name="Shirasu K."/>
        </authorList>
    </citation>
    <scope>NUCLEOTIDE SEQUENCE [LARGE SCALE GENOMIC DNA]</scope>
    <source>
        <strain evidence="2">cv. UVA1</strain>
    </source>
</reference>
<dbReference type="Proteomes" id="UP000325081">
    <property type="component" value="Unassembled WGS sequence"/>
</dbReference>
<dbReference type="EMBL" id="BKCP01005461">
    <property type="protein sequence ID" value="GER38259.1"/>
    <property type="molecule type" value="Genomic_DNA"/>
</dbReference>
<accession>A0A5A7PZD6</accession>
<sequence>EVRSIKHRLKQQPRRSLSLIALTPLRLAIPLTQPVHYQYHEVKSVLSCLFAISESVIGITRSSFLESVSVSASLTQVSQRLFRKQILIFLSSSPTPVHELTDDRFLAALNQIGRHQRILAQAFFVPLKEGPALGFGSEGIGSVDSTHWFSKVQSGLVFVRSLRQQQLLIISLAGNQEEKSFRASQGLKGEGLISLCTIGMLQRSKQKKQKLEKRLIEVAEFAKAEKPKSI</sequence>
<name>A0A5A7PZD6_STRAF</name>